<keyword evidence="1" id="KW-1133">Transmembrane helix</keyword>
<dbReference type="GO" id="GO:0005886">
    <property type="term" value="C:plasma membrane"/>
    <property type="evidence" value="ECO:0007669"/>
    <property type="project" value="TreeGrafter"/>
</dbReference>
<dbReference type="AlphaFoldDB" id="A0A2T2WY72"/>
<dbReference type="GO" id="GO:0043709">
    <property type="term" value="P:cell adhesion involved in single-species biofilm formation"/>
    <property type="evidence" value="ECO:0007669"/>
    <property type="project" value="TreeGrafter"/>
</dbReference>
<dbReference type="InterPro" id="IPR050469">
    <property type="entry name" value="Diguanylate_Cyclase"/>
</dbReference>
<dbReference type="FunFam" id="3.30.70.270:FF:000001">
    <property type="entry name" value="Diguanylate cyclase domain protein"/>
    <property type="match status" value="1"/>
</dbReference>
<protein>
    <submittedName>
        <fullName evidence="3">Sensor domain-containing diguanylate cyclase</fullName>
    </submittedName>
</protein>
<dbReference type="PANTHER" id="PTHR45138">
    <property type="entry name" value="REGULATORY COMPONENTS OF SENSORY TRANSDUCTION SYSTEM"/>
    <property type="match status" value="1"/>
</dbReference>
<dbReference type="GO" id="GO:0052621">
    <property type="term" value="F:diguanylate cyclase activity"/>
    <property type="evidence" value="ECO:0007669"/>
    <property type="project" value="TreeGrafter"/>
</dbReference>
<dbReference type="Proteomes" id="UP000242705">
    <property type="component" value="Unassembled WGS sequence"/>
</dbReference>
<dbReference type="InterPro" id="IPR003018">
    <property type="entry name" value="GAF"/>
</dbReference>
<dbReference type="InterPro" id="IPR000160">
    <property type="entry name" value="GGDEF_dom"/>
</dbReference>
<dbReference type="Pfam" id="PF00990">
    <property type="entry name" value="GGDEF"/>
    <property type="match status" value="1"/>
</dbReference>
<dbReference type="SUPFAM" id="SSF55073">
    <property type="entry name" value="Nucleotide cyclase"/>
    <property type="match status" value="1"/>
</dbReference>
<dbReference type="InterPro" id="IPR029016">
    <property type="entry name" value="GAF-like_dom_sf"/>
</dbReference>
<evidence type="ECO:0000256" key="1">
    <source>
        <dbReference type="SAM" id="Phobius"/>
    </source>
</evidence>
<dbReference type="SMART" id="SM00065">
    <property type="entry name" value="GAF"/>
    <property type="match status" value="1"/>
</dbReference>
<feature type="transmembrane region" description="Helical" evidence="1">
    <location>
        <begin position="70"/>
        <end position="95"/>
    </location>
</feature>
<proteinExistence type="predicted"/>
<comment type="caution">
    <text evidence="3">The sequence shown here is derived from an EMBL/GenBank/DDBJ whole genome shotgun (WGS) entry which is preliminary data.</text>
</comment>
<name>A0A2T2WY72_SULTH</name>
<dbReference type="Gene3D" id="3.30.450.40">
    <property type="match status" value="2"/>
</dbReference>
<sequence length="657" mass="73324">MREQSIWQRFETDDVIWASRSLEWTLAAIFAVTVPFRWVVWIIVGLYWAASLIVRQHRHNKNMLSRFNMVMIPIDVFLISVGIHITGGFASQAFLLYTLDLLFLAVYSSVFWAAWGTLGILLAYALASQGWNNPQFWWRELILGFLGITATALGLSMRQTIRAMYNSSLPMEQIQALKSLQESVVKLSSLPAVVQTILQTGLQLLDTEAGYAAKWTASGKLKLIAQIGLDAEGEWDPRESYELSALTSLDITYFKNLASHEAVKVGHGLLSRGYRELVLVPLKDSDQIIGILAFAGVRKKTPLIDHRVILEGLADMVVNQIRFEGAQANSLKRGRLLAVLERVGRIVNRNLEMETLLRSLHQAVADELETDSFFVALTLPNDPGHILMQYLYDEGKEYPPEVLAIGPGTPTEQVLLRNEPLLLRDNMGTSQLTGSFRVPKSAIFSPLVYEGRIIGAMSVQSYRIDYDDDHMEFVSSVASQAAIAIQNAQLYQKTESIALTDYLTNLGNSRHFSLVLRSAVDYAVATNTALSLLLIDSDSLKQINDRYGHIAGDTHLQILANVIRRSIRDRDTACRYAGDEFVIILPETELNEALRVGERIRREMDGKFAWKDSMIGATISVGAAEFHPPMTAEELFAAADRAMYAAKRQGKNRVAAG</sequence>
<evidence type="ECO:0000313" key="3">
    <source>
        <dbReference type="EMBL" id="PSR27190.1"/>
    </source>
</evidence>
<reference evidence="3 4" key="1">
    <citation type="journal article" date="2014" name="BMC Genomics">
        <title>Comparison of environmental and isolate Sulfobacillus genomes reveals diverse carbon, sulfur, nitrogen, and hydrogen metabolisms.</title>
        <authorList>
            <person name="Justice N.B."/>
            <person name="Norman A."/>
            <person name="Brown C.T."/>
            <person name="Singh A."/>
            <person name="Thomas B.C."/>
            <person name="Banfield J.F."/>
        </authorList>
    </citation>
    <scope>NUCLEOTIDE SEQUENCE [LARGE SCALE GENOMIC DNA]</scope>
    <source>
        <strain evidence="3">AMDSBA5</strain>
    </source>
</reference>
<dbReference type="SUPFAM" id="SSF55781">
    <property type="entry name" value="GAF domain-like"/>
    <property type="match status" value="2"/>
</dbReference>
<feature type="transmembrane region" description="Helical" evidence="1">
    <location>
        <begin position="101"/>
        <end position="124"/>
    </location>
</feature>
<dbReference type="InterPro" id="IPR029787">
    <property type="entry name" value="Nucleotide_cyclase"/>
</dbReference>
<dbReference type="GO" id="GO:1902201">
    <property type="term" value="P:negative regulation of bacterial-type flagellum-dependent cell motility"/>
    <property type="evidence" value="ECO:0007669"/>
    <property type="project" value="TreeGrafter"/>
</dbReference>
<feature type="transmembrane region" description="Helical" evidence="1">
    <location>
        <begin position="136"/>
        <end position="157"/>
    </location>
</feature>
<accession>A0A2T2WY72</accession>
<dbReference type="PROSITE" id="PS50887">
    <property type="entry name" value="GGDEF"/>
    <property type="match status" value="1"/>
</dbReference>
<feature type="transmembrane region" description="Helical" evidence="1">
    <location>
        <begin position="24"/>
        <end position="49"/>
    </location>
</feature>
<dbReference type="NCBIfam" id="TIGR00254">
    <property type="entry name" value="GGDEF"/>
    <property type="match status" value="1"/>
</dbReference>
<gene>
    <name evidence="3" type="ORF">C7B47_08990</name>
</gene>
<dbReference type="EMBL" id="PXYX01000015">
    <property type="protein sequence ID" value="PSR27190.1"/>
    <property type="molecule type" value="Genomic_DNA"/>
</dbReference>
<feature type="domain" description="GGDEF" evidence="2">
    <location>
        <begin position="528"/>
        <end position="657"/>
    </location>
</feature>
<dbReference type="PANTHER" id="PTHR45138:SF9">
    <property type="entry name" value="DIGUANYLATE CYCLASE DGCM-RELATED"/>
    <property type="match status" value="1"/>
</dbReference>
<keyword evidence="1" id="KW-0472">Membrane</keyword>
<organism evidence="3 4">
    <name type="scientific">Sulfobacillus thermosulfidooxidans</name>
    <dbReference type="NCBI Taxonomy" id="28034"/>
    <lineage>
        <taxon>Bacteria</taxon>
        <taxon>Bacillati</taxon>
        <taxon>Bacillota</taxon>
        <taxon>Clostridia</taxon>
        <taxon>Eubacteriales</taxon>
        <taxon>Clostridiales Family XVII. Incertae Sedis</taxon>
        <taxon>Sulfobacillus</taxon>
    </lineage>
</organism>
<dbReference type="SMART" id="SM00267">
    <property type="entry name" value="GGDEF"/>
    <property type="match status" value="1"/>
</dbReference>
<evidence type="ECO:0000313" key="4">
    <source>
        <dbReference type="Proteomes" id="UP000242705"/>
    </source>
</evidence>
<keyword evidence="1" id="KW-0812">Transmembrane</keyword>
<dbReference type="Pfam" id="PF13185">
    <property type="entry name" value="GAF_2"/>
    <property type="match status" value="1"/>
</dbReference>
<dbReference type="InterPro" id="IPR043128">
    <property type="entry name" value="Rev_trsase/Diguanyl_cyclase"/>
</dbReference>
<dbReference type="CDD" id="cd01949">
    <property type="entry name" value="GGDEF"/>
    <property type="match status" value="1"/>
</dbReference>
<dbReference type="Gene3D" id="3.30.70.270">
    <property type="match status" value="1"/>
</dbReference>
<evidence type="ECO:0000259" key="2">
    <source>
        <dbReference type="PROSITE" id="PS50887"/>
    </source>
</evidence>